<evidence type="ECO:0000313" key="3">
    <source>
        <dbReference type="Proteomes" id="UP001283361"/>
    </source>
</evidence>
<accession>A0AAE1D791</accession>
<sequence>MTTRQQPQHSVKTSHNIHPEPTPSNNWTTAAAFRKDITKHSSWLYPTTRQQPQHFVKTSDNIHPDPTPPLDSSRSSVKTSHNIHPDPTPSDRLTAAAAPREDITQHSS</sequence>
<name>A0AAE1D791_9GAST</name>
<protein>
    <submittedName>
        <fullName evidence="2">Uncharacterized protein</fullName>
    </submittedName>
</protein>
<dbReference type="EMBL" id="JAWDGP010005062">
    <property type="protein sequence ID" value="KAK3759916.1"/>
    <property type="molecule type" value="Genomic_DNA"/>
</dbReference>
<keyword evidence="3" id="KW-1185">Reference proteome</keyword>
<feature type="compositionally biased region" description="Polar residues" evidence="1">
    <location>
        <begin position="1"/>
        <end position="16"/>
    </location>
</feature>
<evidence type="ECO:0000256" key="1">
    <source>
        <dbReference type="SAM" id="MobiDB-lite"/>
    </source>
</evidence>
<proteinExistence type="predicted"/>
<dbReference type="AlphaFoldDB" id="A0AAE1D791"/>
<feature type="region of interest" description="Disordered" evidence="1">
    <location>
        <begin position="1"/>
        <end position="27"/>
    </location>
</feature>
<dbReference type="Proteomes" id="UP001283361">
    <property type="component" value="Unassembled WGS sequence"/>
</dbReference>
<organism evidence="2 3">
    <name type="scientific">Elysia crispata</name>
    <name type="common">lettuce slug</name>
    <dbReference type="NCBI Taxonomy" id="231223"/>
    <lineage>
        <taxon>Eukaryota</taxon>
        <taxon>Metazoa</taxon>
        <taxon>Spiralia</taxon>
        <taxon>Lophotrochozoa</taxon>
        <taxon>Mollusca</taxon>
        <taxon>Gastropoda</taxon>
        <taxon>Heterobranchia</taxon>
        <taxon>Euthyneura</taxon>
        <taxon>Panpulmonata</taxon>
        <taxon>Sacoglossa</taxon>
        <taxon>Placobranchoidea</taxon>
        <taxon>Plakobranchidae</taxon>
        <taxon>Elysia</taxon>
    </lineage>
</organism>
<feature type="compositionally biased region" description="Basic and acidic residues" evidence="1">
    <location>
        <begin position="99"/>
        <end position="108"/>
    </location>
</feature>
<gene>
    <name evidence="2" type="ORF">RRG08_044489</name>
</gene>
<feature type="compositionally biased region" description="Polar residues" evidence="1">
    <location>
        <begin position="70"/>
        <end position="82"/>
    </location>
</feature>
<evidence type="ECO:0000313" key="2">
    <source>
        <dbReference type="EMBL" id="KAK3759916.1"/>
    </source>
</evidence>
<feature type="region of interest" description="Disordered" evidence="1">
    <location>
        <begin position="42"/>
        <end position="108"/>
    </location>
</feature>
<comment type="caution">
    <text evidence="2">The sequence shown here is derived from an EMBL/GenBank/DDBJ whole genome shotgun (WGS) entry which is preliminary data.</text>
</comment>
<feature type="compositionally biased region" description="Polar residues" evidence="1">
    <location>
        <begin position="42"/>
        <end position="61"/>
    </location>
</feature>
<reference evidence="2" key="1">
    <citation type="journal article" date="2023" name="G3 (Bethesda)">
        <title>A reference genome for the long-term kleptoplast-retaining sea slug Elysia crispata morphotype clarki.</title>
        <authorList>
            <person name="Eastman K.E."/>
            <person name="Pendleton A.L."/>
            <person name="Shaikh M.A."/>
            <person name="Suttiyut T."/>
            <person name="Ogas R."/>
            <person name="Tomko P."/>
            <person name="Gavelis G."/>
            <person name="Widhalm J.R."/>
            <person name="Wisecaver J.H."/>
        </authorList>
    </citation>
    <scope>NUCLEOTIDE SEQUENCE</scope>
    <source>
        <strain evidence="2">ECLA1</strain>
    </source>
</reference>